<evidence type="ECO:0000313" key="2">
    <source>
        <dbReference type="Proteomes" id="UP000176444"/>
    </source>
</evidence>
<name>A0A1F4UPC4_UNCKA</name>
<protein>
    <submittedName>
        <fullName evidence="1">Uncharacterized protein</fullName>
    </submittedName>
</protein>
<evidence type="ECO:0000313" key="1">
    <source>
        <dbReference type="EMBL" id="OGC46756.1"/>
    </source>
</evidence>
<dbReference type="EMBL" id="MEUX01000030">
    <property type="protein sequence ID" value="OGC46756.1"/>
    <property type="molecule type" value="Genomic_DNA"/>
</dbReference>
<comment type="caution">
    <text evidence="1">The sequence shown here is derived from an EMBL/GenBank/DDBJ whole genome shotgun (WGS) entry which is preliminary data.</text>
</comment>
<sequence length="120" mass="14579">MSIFRLKKYPNFQIVIDWDKPVVENYKEEWIRDYPDKEHNASYFVRLEANAMLLEKELFVSLDGGRIFIPSPRRTFKNDELVYWYDPIQIQLANIIGEYYLEKDINEFTKQQKKPILIKK</sequence>
<reference evidence="1 2" key="1">
    <citation type="journal article" date="2016" name="Nat. Commun.">
        <title>Thousands of microbial genomes shed light on interconnected biogeochemical processes in an aquifer system.</title>
        <authorList>
            <person name="Anantharaman K."/>
            <person name="Brown C.T."/>
            <person name="Hug L.A."/>
            <person name="Sharon I."/>
            <person name="Castelle C.J."/>
            <person name="Probst A.J."/>
            <person name="Thomas B.C."/>
            <person name="Singh A."/>
            <person name="Wilkins M.J."/>
            <person name="Karaoz U."/>
            <person name="Brodie E.L."/>
            <person name="Williams K.H."/>
            <person name="Hubbard S.S."/>
            <person name="Banfield J.F."/>
        </authorList>
    </citation>
    <scope>NUCLEOTIDE SEQUENCE [LARGE SCALE GENOMIC DNA]</scope>
</reference>
<dbReference type="Proteomes" id="UP000176444">
    <property type="component" value="Unassembled WGS sequence"/>
</dbReference>
<dbReference type="AlphaFoldDB" id="A0A1F4UPC4"/>
<accession>A0A1F4UPC4</accession>
<gene>
    <name evidence="1" type="ORF">A2713_01105</name>
</gene>
<proteinExistence type="predicted"/>
<organism evidence="1 2">
    <name type="scientific">candidate division WWE3 bacterium RIFCSPHIGHO2_01_FULL_35_17</name>
    <dbReference type="NCBI Taxonomy" id="1802614"/>
    <lineage>
        <taxon>Bacteria</taxon>
        <taxon>Katanobacteria</taxon>
    </lineage>
</organism>